<evidence type="ECO:0000313" key="4">
    <source>
        <dbReference type="EnsemblPlants" id="LPERR11G15610.1"/>
    </source>
</evidence>
<dbReference type="Pfam" id="PF04783">
    <property type="entry name" value="DUF630"/>
    <property type="match status" value="1"/>
</dbReference>
<dbReference type="AlphaFoldDB" id="A0A0D9XTZ1"/>
<evidence type="ECO:0000259" key="2">
    <source>
        <dbReference type="Pfam" id="PF04782"/>
    </source>
</evidence>
<protein>
    <recommendedName>
        <fullName evidence="6">DUF632 domain-containing protein</fullName>
    </recommendedName>
</protein>
<organism evidence="4 5">
    <name type="scientific">Leersia perrieri</name>
    <dbReference type="NCBI Taxonomy" id="77586"/>
    <lineage>
        <taxon>Eukaryota</taxon>
        <taxon>Viridiplantae</taxon>
        <taxon>Streptophyta</taxon>
        <taxon>Embryophyta</taxon>
        <taxon>Tracheophyta</taxon>
        <taxon>Spermatophyta</taxon>
        <taxon>Magnoliopsida</taxon>
        <taxon>Liliopsida</taxon>
        <taxon>Poales</taxon>
        <taxon>Poaceae</taxon>
        <taxon>BOP clade</taxon>
        <taxon>Oryzoideae</taxon>
        <taxon>Oryzeae</taxon>
        <taxon>Oryzinae</taxon>
        <taxon>Leersia</taxon>
    </lineage>
</organism>
<feature type="region of interest" description="Disordered" evidence="1">
    <location>
        <begin position="635"/>
        <end position="673"/>
    </location>
</feature>
<feature type="compositionally biased region" description="Polar residues" evidence="1">
    <location>
        <begin position="644"/>
        <end position="653"/>
    </location>
</feature>
<dbReference type="Proteomes" id="UP000032180">
    <property type="component" value="Chromosome 11"/>
</dbReference>
<dbReference type="Gramene" id="LPERR11G15610.2">
    <property type="protein sequence ID" value="LPERR11G15610.2"/>
    <property type="gene ID" value="LPERR11G15610"/>
</dbReference>
<reference evidence="4 5" key="2">
    <citation type="submission" date="2013-12" db="EMBL/GenBank/DDBJ databases">
        <authorList>
            <person name="Yu Y."/>
            <person name="Lee S."/>
            <person name="de Baynast K."/>
            <person name="Wissotski M."/>
            <person name="Liu L."/>
            <person name="Talag J."/>
            <person name="Goicoechea J."/>
            <person name="Angelova A."/>
            <person name="Jetty R."/>
            <person name="Kudrna D."/>
            <person name="Golser W."/>
            <person name="Rivera L."/>
            <person name="Zhang J."/>
            <person name="Wing R."/>
        </authorList>
    </citation>
    <scope>NUCLEOTIDE SEQUENCE</scope>
</reference>
<keyword evidence="5" id="KW-1185">Reference proteome</keyword>
<proteinExistence type="predicted"/>
<feature type="compositionally biased region" description="Low complexity" evidence="1">
    <location>
        <begin position="58"/>
        <end position="69"/>
    </location>
</feature>
<evidence type="ECO:0000313" key="5">
    <source>
        <dbReference type="Proteomes" id="UP000032180"/>
    </source>
</evidence>
<dbReference type="InterPro" id="IPR006867">
    <property type="entry name" value="DUF632"/>
</dbReference>
<feature type="compositionally biased region" description="Basic and acidic residues" evidence="1">
    <location>
        <begin position="188"/>
        <end position="209"/>
    </location>
</feature>
<feature type="region of interest" description="Disordered" evidence="1">
    <location>
        <begin position="188"/>
        <end position="249"/>
    </location>
</feature>
<reference evidence="4 5" key="1">
    <citation type="submission" date="2012-08" db="EMBL/GenBank/DDBJ databases">
        <title>Oryza genome evolution.</title>
        <authorList>
            <person name="Wing R.A."/>
        </authorList>
    </citation>
    <scope>NUCLEOTIDE SEQUENCE</scope>
</reference>
<reference evidence="4" key="3">
    <citation type="submission" date="2015-04" db="UniProtKB">
        <authorList>
            <consortium name="EnsemblPlants"/>
        </authorList>
    </citation>
    <scope>IDENTIFICATION</scope>
</reference>
<dbReference type="PANTHER" id="PTHR21450">
    <property type="entry name" value="PROTEIN ALTERED PHOSPHATE STARVATION RESPONSE 1"/>
    <property type="match status" value="1"/>
</dbReference>
<dbReference type="STRING" id="77586.A0A0D9XTZ1"/>
<evidence type="ECO:0008006" key="6">
    <source>
        <dbReference type="Google" id="ProtNLM"/>
    </source>
</evidence>
<dbReference type="EnsemblPlants" id="LPERR11G15610.2">
    <property type="protein sequence ID" value="LPERR11G15610.2"/>
    <property type="gene ID" value="LPERR11G15610"/>
</dbReference>
<dbReference type="Gramene" id="LPERR11G15610.1">
    <property type="protein sequence ID" value="LPERR11G15610.1"/>
    <property type="gene ID" value="LPERR11G15610"/>
</dbReference>
<feature type="region of interest" description="Disordered" evidence="1">
    <location>
        <begin position="58"/>
        <end position="109"/>
    </location>
</feature>
<dbReference type="eggNOG" id="ENOG502QQG4">
    <property type="taxonomic scope" value="Eukaryota"/>
</dbReference>
<accession>A0A0D9XTZ1</accession>
<name>A0A0D9XTZ1_9ORYZ</name>
<dbReference type="HOGENOM" id="CLU_010985_4_0_1"/>
<feature type="compositionally biased region" description="Low complexity" evidence="1">
    <location>
        <begin position="76"/>
        <end position="86"/>
    </location>
</feature>
<dbReference type="EnsemblPlants" id="LPERR11G15610.1">
    <property type="protein sequence ID" value="LPERR11G15610.1"/>
    <property type="gene ID" value="LPERR11G15610"/>
</dbReference>
<feature type="domain" description="DUF630" evidence="3">
    <location>
        <begin position="1"/>
        <end position="59"/>
    </location>
</feature>
<dbReference type="Pfam" id="PF04782">
    <property type="entry name" value="DUF632"/>
    <property type="match status" value="1"/>
</dbReference>
<evidence type="ECO:0000259" key="3">
    <source>
        <dbReference type="Pfam" id="PF04783"/>
    </source>
</evidence>
<dbReference type="PANTHER" id="PTHR21450:SF35">
    <property type="entry name" value="TRANSCRIPTION FACTOR, PUTATIVE (DUF630 AND DUF632)-RELATED"/>
    <property type="match status" value="1"/>
</dbReference>
<dbReference type="InterPro" id="IPR006868">
    <property type="entry name" value="DUF630"/>
</dbReference>
<evidence type="ECO:0000256" key="1">
    <source>
        <dbReference type="SAM" id="MobiDB-lite"/>
    </source>
</evidence>
<sequence length="725" mass="80829">MGSSPSKATGEDALALCKERMRHIKRAIDSRDGLSASHLSYTQSLRSVGTALRRYAESEISPESSLSISEADKSPSHSSMASPSPSRAVDSTGSPVHRGSQPTPPSTKIHYMKAAGTKPLTITIDPSAADFVGQESPVSTFVPPPPPLPPELCTSWDFFDSNYASGSTTSNNENGVTLNFSRLKGLRDSRESEAVSLREETVNKSDRMHPQLTTDNAAPKSETQAKKSAMSKPSGLVEVTTEATTSGQVGAKVEEDDIEKELCTETEDPSEFITHRAKDFVSSMKDIETRFMRAAEAGNEVSRMLETKKIRLDICAKIPGSGSPGKPPTTRFVSALRVCCNRENILNQETAQHVSKVVTWKRSVSSLSSSSKSPLTTAIITDDLDDSNSEFVEQFAMVSGSHSSTLDRLHAWERKLYDEIKASEHVRKTYDEKCNLLRRQFARGLNAQLIDKTRAIVKDLHSRVSVAIQAVDAISKRIEKIRDEELQPQLVELIQGLIRMWKAMLECHHKQFITISLAYHVKGSTTVHHGEHHRRAAMHLWNELDCFSSSFKIWVTAHKSYVESLNAWLQKCVLQPAQDRRRRKRKVSFPPRHALSPPIFVLCRDWLAMMESQSLPADELCKSIKDVMQLLRSSFDHQTDHQNKTASESNSRSESQECGMLENNEQEASGSVEAVEGLQSKLTTVLDRLTKFSEASLKHYEELKQNYEMARDDYQTGRSNAHIVV</sequence>
<feature type="domain" description="DUF632" evidence="2">
    <location>
        <begin position="281"/>
        <end position="630"/>
    </location>
</feature>